<reference evidence="3" key="1">
    <citation type="submission" date="2016-03" db="EMBL/GenBank/DDBJ databases">
        <authorList>
            <person name="Guldener U."/>
        </authorList>
    </citation>
    <scope>NUCLEOTIDE SEQUENCE [LARGE SCALE GENOMIC DNA]</scope>
</reference>
<keyword evidence="3" id="KW-1185">Reference proteome</keyword>
<gene>
    <name evidence="2" type="ORF">RSE6_03594</name>
</gene>
<evidence type="ECO:0000256" key="1">
    <source>
        <dbReference type="SAM" id="MobiDB-lite"/>
    </source>
</evidence>
<feature type="region of interest" description="Disordered" evidence="1">
    <location>
        <begin position="1"/>
        <end position="69"/>
    </location>
</feature>
<protein>
    <submittedName>
        <fullName evidence="2">Uncharacterized protein</fullName>
    </submittedName>
</protein>
<proteinExistence type="predicted"/>
<evidence type="ECO:0000313" key="2">
    <source>
        <dbReference type="EMBL" id="CZT43538.1"/>
    </source>
</evidence>
<dbReference type="Proteomes" id="UP000177625">
    <property type="component" value="Unassembled WGS sequence"/>
</dbReference>
<organism evidence="2 3">
    <name type="scientific">Rhynchosporium secalis</name>
    <name type="common">Barley scald fungus</name>
    <dbReference type="NCBI Taxonomy" id="38038"/>
    <lineage>
        <taxon>Eukaryota</taxon>
        <taxon>Fungi</taxon>
        <taxon>Dikarya</taxon>
        <taxon>Ascomycota</taxon>
        <taxon>Pezizomycotina</taxon>
        <taxon>Leotiomycetes</taxon>
        <taxon>Helotiales</taxon>
        <taxon>Ploettnerulaceae</taxon>
        <taxon>Rhynchosporium</taxon>
    </lineage>
</organism>
<sequence length="149" mass="16413">MIGCTKPSMPFDSNITTNSPPHPPPPTSTRRTPGSFRRDTSQMQSERGILTTRKSFFTPTPKRKKHKASTSLLRSFMLSHLVMVPLTPLKKSEESTRHASSARGTHGKGIAYEMHEAIWGTSALPPNETQEAIWGTSCAPVLVLRNLSS</sequence>
<name>A0A1E1M357_RHYSE</name>
<evidence type="ECO:0000313" key="3">
    <source>
        <dbReference type="Proteomes" id="UP000177625"/>
    </source>
</evidence>
<accession>A0A1E1M357</accession>
<dbReference type="AlphaFoldDB" id="A0A1E1M357"/>
<dbReference type="EMBL" id="FJVC01000137">
    <property type="protein sequence ID" value="CZT43538.1"/>
    <property type="molecule type" value="Genomic_DNA"/>
</dbReference>